<accession>A0AAE5CB85</accession>
<keyword evidence="1" id="KW-0472">Membrane</keyword>
<feature type="transmembrane region" description="Helical" evidence="1">
    <location>
        <begin position="66"/>
        <end position="87"/>
    </location>
</feature>
<dbReference type="EMBL" id="JAACAK010000083">
    <property type="protein sequence ID" value="NIR75497.1"/>
    <property type="molecule type" value="Genomic_DNA"/>
</dbReference>
<evidence type="ECO:0000313" key="3">
    <source>
        <dbReference type="Proteomes" id="UP000702544"/>
    </source>
</evidence>
<evidence type="ECO:0000256" key="1">
    <source>
        <dbReference type="SAM" id="Phobius"/>
    </source>
</evidence>
<feature type="transmembrane region" description="Helical" evidence="1">
    <location>
        <begin position="42"/>
        <end position="60"/>
    </location>
</feature>
<proteinExistence type="predicted"/>
<organism evidence="2 3">
    <name type="scientific">Candidatus Kutchimonas denitrificans</name>
    <dbReference type="NCBI Taxonomy" id="3056748"/>
    <lineage>
        <taxon>Bacteria</taxon>
        <taxon>Pseudomonadati</taxon>
        <taxon>Gemmatimonadota</taxon>
        <taxon>Gemmatimonadia</taxon>
        <taxon>Candidatus Palauibacterales</taxon>
        <taxon>Candidatus Palauibacteraceae</taxon>
        <taxon>Candidatus Kutchimonas</taxon>
    </lineage>
</organism>
<dbReference type="Proteomes" id="UP000702544">
    <property type="component" value="Unassembled WGS sequence"/>
</dbReference>
<reference evidence="2 3" key="1">
    <citation type="submission" date="2020-01" db="EMBL/GenBank/DDBJ databases">
        <title>Genomes assembled from Gulf of Kutch pelagic sediment metagenomes.</title>
        <authorList>
            <person name="Chandrashekar M."/>
            <person name="Mahajan M.S."/>
            <person name="Dave K.J."/>
            <person name="Vatsa P."/>
            <person name="Nathani N.M."/>
        </authorList>
    </citation>
    <scope>NUCLEOTIDE SEQUENCE [LARGE SCALE GENOMIC DNA]</scope>
    <source>
        <strain evidence="2">KS3-K002</strain>
    </source>
</reference>
<keyword evidence="1" id="KW-0812">Transmembrane</keyword>
<comment type="caution">
    <text evidence="2">The sequence shown here is derived from an EMBL/GenBank/DDBJ whole genome shotgun (WGS) entry which is preliminary data.</text>
</comment>
<gene>
    <name evidence="2" type="ORF">GWO12_10380</name>
</gene>
<evidence type="ECO:0000313" key="2">
    <source>
        <dbReference type="EMBL" id="NIR75497.1"/>
    </source>
</evidence>
<name>A0AAE5CB85_9BACT</name>
<keyword evidence="1" id="KW-1133">Transmembrane helix</keyword>
<sequence>MRFGSSEASCTSCHQLYAASDLDRYLWCPNCRKQLERRGTKVGRAVGVVASAGLAAYLVVEVHPSARFVAIYLLLLVMTYTLTSRIARAVVQGFYRSRALGGVVETENPE</sequence>
<dbReference type="AlphaFoldDB" id="A0AAE5CB85"/>
<protein>
    <submittedName>
        <fullName evidence="2">Uncharacterized protein</fullName>
    </submittedName>
</protein>